<evidence type="ECO:0000313" key="3">
    <source>
        <dbReference type="Proteomes" id="UP000007015"/>
    </source>
</evidence>
<dbReference type="Proteomes" id="UP000007015">
    <property type="component" value="Chromosome 7"/>
</dbReference>
<evidence type="ECO:0000313" key="2">
    <source>
        <dbReference type="EMBL" id="EAZ04991.1"/>
    </source>
</evidence>
<proteinExistence type="predicted"/>
<reference evidence="2 3" key="1">
    <citation type="journal article" date="2005" name="PLoS Biol.">
        <title>The genomes of Oryza sativa: a history of duplications.</title>
        <authorList>
            <person name="Yu J."/>
            <person name="Wang J."/>
            <person name="Lin W."/>
            <person name="Li S."/>
            <person name="Li H."/>
            <person name="Zhou J."/>
            <person name="Ni P."/>
            <person name="Dong W."/>
            <person name="Hu S."/>
            <person name="Zeng C."/>
            <person name="Zhang J."/>
            <person name="Zhang Y."/>
            <person name="Li R."/>
            <person name="Xu Z."/>
            <person name="Li S."/>
            <person name="Li X."/>
            <person name="Zheng H."/>
            <person name="Cong L."/>
            <person name="Lin L."/>
            <person name="Yin J."/>
            <person name="Geng J."/>
            <person name="Li G."/>
            <person name="Shi J."/>
            <person name="Liu J."/>
            <person name="Lv H."/>
            <person name="Li J."/>
            <person name="Wang J."/>
            <person name="Deng Y."/>
            <person name="Ran L."/>
            <person name="Shi X."/>
            <person name="Wang X."/>
            <person name="Wu Q."/>
            <person name="Li C."/>
            <person name="Ren X."/>
            <person name="Wang J."/>
            <person name="Wang X."/>
            <person name="Li D."/>
            <person name="Liu D."/>
            <person name="Zhang X."/>
            <person name="Ji Z."/>
            <person name="Zhao W."/>
            <person name="Sun Y."/>
            <person name="Zhang Z."/>
            <person name="Bao J."/>
            <person name="Han Y."/>
            <person name="Dong L."/>
            <person name="Ji J."/>
            <person name="Chen P."/>
            <person name="Wu S."/>
            <person name="Liu J."/>
            <person name="Xiao Y."/>
            <person name="Bu D."/>
            <person name="Tan J."/>
            <person name="Yang L."/>
            <person name="Ye C."/>
            <person name="Zhang J."/>
            <person name="Xu J."/>
            <person name="Zhou Y."/>
            <person name="Yu Y."/>
            <person name="Zhang B."/>
            <person name="Zhuang S."/>
            <person name="Wei H."/>
            <person name="Liu B."/>
            <person name="Lei M."/>
            <person name="Yu H."/>
            <person name="Li Y."/>
            <person name="Xu H."/>
            <person name="Wei S."/>
            <person name="He X."/>
            <person name="Fang L."/>
            <person name="Zhang Z."/>
            <person name="Zhang Y."/>
            <person name="Huang X."/>
            <person name="Su Z."/>
            <person name="Tong W."/>
            <person name="Li J."/>
            <person name="Tong Z."/>
            <person name="Li S."/>
            <person name="Ye J."/>
            <person name="Wang L."/>
            <person name="Fang L."/>
            <person name="Lei T."/>
            <person name="Chen C."/>
            <person name="Chen H."/>
            <person name="Xu Z."/>
            <person name="Li H."/>
            <person name="Huang H."/>
            <person name="Zhang F."/>
            <person name="Xu H."/>
            <person name="Li N."/>
            <person name="Zhao C."/>
            <person name="Li S."/>
            <person name="Dong L."/>
            <person name="Huang Y."/>
            <person name="Li L."/>
            <person name="Xi Y."/>
            <person name="Qi Q."/>
            <person name="Li W."/>
            <person name="Zhang B."/>
            <person name="Hu W."/>
            <person name="Zhang Y."/>
            <person name="Tian X."/>
            <person name="Jiao Y."/>
            <person name="Liang X."/>
            <person name="Jin J."/>
            <person name="Gao L."/>
            <person name="Zheng W."/>
            <person name="Hao B."/>
            <person name="Liu S."/>
            <person name="Wang W."/>
            <person name="Yuan L."/>
            <person name="Cao M."/>
            <person name="McDermott J."/>
            <person name="Samudrala R."/>
            <person name="Wang J."/>
            <person name="Wong G.K."/>
            <person name="Yang H."/>
        </authorList>
    </citation>
    <scope>NUCLEOTIDE SEQUENCE [LARGE SCALE GENOMIC DNA]</scope>
    <source>
        <strain evidence="3">cv. 93-11</strain>
    </source>
</reference>
<accession>A2YPI0</accession>
<name>A2YPI0_ORYSI</name>
<feature type="region of interest" description="Disordered" evidence="1">
    <location>
        <begin position="65"/>
        <end position="90"/>
    </location>
</feature>
<protein>
    <submittedName>
        <fullName evidence="2">Uncharacterized protein</fullName>
    </submittedName>
</protein>
<evidence type="ECO:0000256" key="1">
    <source>
        <dbReference type="SAM" id="MobiDB-lite"/>
    </source>
</evidence>
<dbReference type="EMBL" id="CM000132">
    <property type="protein sequence ID" value="EAZ04991.1"/>
    <property type="molecule type" value="Genomic_DNA"/>
</dbReference>
<organism evidence="2 3">
    <name type="scientific">Oryza sativa subsp. indica</name>
    <name type="common">Rice</name>
    <dbReference type="NCBI Taxonomy" id="39946"/>
    <lineage>
        <taxon>Eukaryota</taxon>
        <taxon>Viridiplantae</taxon>
        <taxon>Streptophyta</taxon>
        <taxon>Embryophyta</taxon>
        <taxon>Tracheophyta</taxon>
        <taxon>Spermatophyta</taxon>
        <taxon>Magnoliopsida</taxon>
        <taxon>Liliopsida</taxon>
        <taxon>Poales</taxon>
        <taxon>Poaceae</taxon>
        <taxon>BOP clade</taxon>
        <taxon>Oryzoideae</taxon>
        <taxon>Oryzeae</taxon>
        <taxon>Oryzinae</taxon>
        <taxon>Oryza</taxon>
        <taxon>Oryza sativa</taxon>
    </lineage>
</organism>
<sequence length="90" mass="10059">MSLLVTPPFVDASSTTPALLPNPPQLEVPPDIHHEALVMSMLYHDYWRKEYFILFLATSPSSTRRDVMTEAGAQGNSEVRGSSPWDPRTC</sequence>
<gene>
    <name evidence="2" type="ORF">OsI_27171</name>
</gene>
<dbReference type="AlphaFoldDB" id="A2YPI0"/>
<dbReference type="HOGENOM" id="CLU_2444780_0_0_1"/>
<keyword evidence="3" id="KW-1185">Reference proteome</keyword>
<dbReference type="Gramene" id="BGIOSGA023788-TA">
    <property type="protein sequence ID" value="BGIOSGA023788-PA"/>
    <property type="gene ID" value="BGIOSGA023788"/>
</dbReference>